<evidence type="ECO:0000256" key="7">
    <source>
        <dbReference type="SAM" id="Phobius"/>
    </source>
</evidence>
<keyword evidence="7" id="KW-0812">Transmembrane</keyword>
<dbReference type="GO" id="GO:0005524">
    <property type="term" value="F:ATP binding"/>
    <property type="evidence" value="ECO:0007669"/>
    <property type="project" value="InterPro"/>
</dbReference>
<name>A0A8J5C4W8_ZINOF</name>
<dbReference type="PRINTS" id="PR00094">
    <property type="entry name" value="ADENYLTKNASE"/>
</dbReference>
<dbReference type="SUPFAM" id="SSF52540">
    <property type="entry name" value="P-loop containing nucleoside triphosphate hydrolases"/>
    <property type="match status" value="1"/>
</dbReference>
<evidence type="ECO:0000256" key="5">
    <source>
        <dbReference type="ARBA" id="ARBA00022777"/>
    </source>
</evidence>
<reference evidence="8 9" key="1">
    <citation type="submission" date="2020-08" db="EMBL/GenBank/DDBJ databases">
        <title>Plant Genome Project.</title>
        <authorList>
            <person name="Zhang R.-G."/>
        </authorList>
    </citation>
    <scope>NUCLEOTIDE SEQUENCE [LARGE SCALE GENOMIC DNA]</scope>
    <source>
        <tissue evidence="8">Rhizome</tissue>
    </source>
</reference>
<dbReference type="InterPro" id="IPR027417">
    <property type="entry name" value="P-loop_NTPase"/>
</dbReference>
<dbReference type="Pfam" id="PF00406">
    <property type="entry name" value="ADK"/>
    <property type="match status" value="1"/>
</dbReference>
<evidence type="ECO:0000256" key="2">
    <source>
        <dbReference type="ARBA" id="ARBA00012955"/>
    </source>
</evidence>
<gene>
    <name evidence="8" type="ORF">ZIOFF_069991</name>
</gene>
<keyword evidence="5 6" id="KW-0418">Kinase</keyword>
<keyword evidence="3 6" id="KW-0808">Transferase</keyword>
<evidence type="ECO:0000256" key="3">
    <source>
        <dbReference type="ARBA" id="ARBA00022679"/>
    </source>
</evidence>
<evidence type="ECO:0000256" key="1">
    <source>
        <dbReference type="ARBA" id="ARBA00007220"/>
    </source>
</evidence>
<organism evidence="8 9">
    <name type="scientific">Zingiber officinale</name>
    <name type="common">Ginger</name>
    <name type="synonym">Amomum zingiber</name>
    <dbReference type="NCBI Taxonomy" id="94328"/>
    <lineage>
        <taxon>Eukaryota</taxon>
        <taxon>Viridiplantae</taxon>
        <taxon>Streptophyta</taxon>
        <taxon>Embryophyta</taxon>
        <taxon>Tracheophyta</taxon>
        <taxon>Spermatophyta</taxon>
        <taxon>Magnoliopsida</taxon>
        <taxon>Liliopsida</taxon>
        <taxon>Zingiberales</taxon>
        <taxon>Zingiberaceae</taxon>
        <taxon>Zingiber</taxon>
    </lineage>
</organism>
<dbReference type="Proteomes" id="UP000734854">
    <property type="component" value="Unassembled WGS sequence"/>
</dbReference>
<dbReference type="PANTHER" id="PTHR23359">
    <property type="entry name" value="NUCLEOTIDE KINASE"/>
    <property type="match status" value="1"/>
</dbReference>
<protein>
    <recommendedName>
        <fullName evidence="2">adenylate kinase</fullName>
        <ecNumber evidence="2">2.7.4.3</ecNumber>
    </recommendedName>
</protein>
<keyword evidence="9" id="KW-1185">Reference proteome</keyword>
<evidence type="ECO:0000313" key="9">
    <source>
        <dbReference type="Proteomes" id="UP000734854"/>
    </source>
</evidence>
<dbReference type="InterPro" id="IPR000850">
    <property type="entry name" value="Adenylat/UMP-CMP_kin"/>
</dbReference>
<evidence type="ECO:0000313" key="8">
    <source>
        <dbReference type="EMBL" id="KAG6472525.1"/>
    </source>
</evidence>
<dbReference type="AlphaFoldDB" id="A0A8J5C4W8"/>
<keyword evidence="7" id="KW-0472">Membrane</keyword>
<dbReference type="GO" id="GO:0004017">
    <property type="term" value="F:AMP kinase activity"/>
    <property type="evidence" value="ECO:0007669"/>
    <property type="project" value="UniProtKB-EC"/>
</dbReference>
<comment type="similarity">
    <text evidence="1 6">Belongs to the adenylate kinase family.</text>
</comment>
<feature type="transmembrane region" description="Helical" evidence="7">
    <location>
        <begin position="80"/>
        <end position="101"/>
    </location>
</feature>
<keyword evidence="7" id="KW-1133">Transmembrane helix</keyword>
<dbReference type="Gene3D" id="3.40.50.300">
    <property type="entry name" value="P-loop containing nucleotide triphosphate hydrolases"/>
    <property type="match status" value="1"/>
</dbReference>
<sequence length="102" mass="12090">MQVGVEPDLVLFFDCPEEEIVERILKRNQGRIDDNIDTIKKRLESFKKLSLPVIDHYTAKGKVYKVISKIAFHPLFPMSFIIFVKIQLFNLVSYFYIFLFIM</sequence>
<dbReference type="EMBL" id="JACMSC010000020">
    <property type="protein sequence ID" value="KAG6472525.1"/>
    <property type="molecule type" value="Genomic_DNA"/>
</dbReference>
<evidence type="ECO:0000256" key="4">
    <source>
        <dbReference type="ARBA" id="ARBA00022741"/>
    </source>
</evidence>
<proteinExistence type="inferred from homology"/>
<keyword evidence="4" id="KW-0547">Nucleotide-binding</keyword>
<accession>A0A8J5C4W8</accession>
<evidence type="ECO:0000256" key="6">
    <source>
        <dbReference type="RuleBase" id="RU003330"/>
    </source>
</evidence>
<comment type="caution">
    <text evidence="8">The sequence shown here is derived from an EMBL/GenBank/DDBJ whole genome shotgun (WGS) entry which is preliminary data.</text>
</comment>
<dbReference type="EC" id="2.7.4.3" evidence="2"/>